<protein>
    <submittedName>
        <fullName evidence="3">Clp protease</fullName>
    </submittedName>
</protein>
<dbReference type="Gene3D" id="1.10.1780.10">
    <property type="entry name" value="Clp, N-terminal domain"/>
    <property type="match status" value="1"/>
</dbReference>
<keyword evidence="1" id="KW-0677">Repeat</keyword>
<dbReference type="GO" id="GO:0006508">
    <property type="term" value="P:proteolysis"/>
    <property type="evidence" value="ECO:0007669"/>
    <property type="project" value="UniProtKB-KW"/>
</dbReference>
<dbReference type="Proteomes" id="UP000315217">
    <property type="component" value="Unassembled WGS sequence"/>
</dbReference>
<accession>A0A537LKJ6</accession>
<evidence type="ECO:0000256" key="1">
    <source>
        <dbReference type="PROSITE-ProRule" id="PRU01251"/>
    </source>
</evidence>
<keyword evidence="3" id="KW-0645">Protease</keyword>
<feature type="domain" description="Clp R" evidence="2">
    <location>
        <begin position="2"/>
        <end position="32"/>
    </location>
</feature>
<keyword evidence="3" id="KW-0378">Hydrolase</keyword>
<dbReference type="SUPFAM" id="SSF81923">
    <property type="entry name" value="Double Clp-N motif"/>
    <property type="match status" value="1"/>
</dbReference>
<dbReference type="GO" id="GO:0008233">
    <property type="term" value="F:peptidase activity"/>
    <property type="evidence" value="ECO:0007669"/>
    <property type="project" value="UniProtKB-KW"/>
</dbReference>
<reference evidence="3 4" key="1">
    <citation type="journal article" date="2019" name="Nat. Microbiol.">
        <title>Mediterranean grassland soil C-N compound turnover is dependent on rainfall and depth, and is mediated by genomically divergent microorganisms.</title>
        <authorList>
            <person name="Diamond S."/>
            <person name="Andeer P.F."/>
            <person name="Li Z."/>
            <person name="Crits-Christoph A."/>
            <person name="Burstein D."/>
            <person name="Anantharaman K."/>
            <person name="Lane K.R."/>
            <person name="Thomas B.C."/>
            <person name="Pan C."/>
            <person name="Northen T.R."/>
            <person name="Banfield J.F."/>
        </authorList>
    </citation>
    <scope>NUCLEOTIDE SEQUENCE [LARGE SCALE GENOMIC DNA]</scope>
    <source>
        <strain evidence="3">NP_1</strain>
    </source>
</reference>
<evidence type="ECO:0000313" key="4">
    <source>
        <dbReference type="Proteomes" id="UP000315217"/>
    </source>
</evidence>
<dbReference type="InterPro" id="IPR004176">
    <property type="entry name" value="Clp_R_N"/>
</dbReference>
<feature type="non-terminal residue" evidence="3">
    <location>
        <position position="32"/>
    </location>
</feature>
<dbReference type="Pfam" id="PF02861">
    <property type="entry name" value="Clp_N"/>
    <property type="match status" value="1"/>
</dbReference>
<dbReference type="EMBL" id="VBAI01000189">
    <property type="protein sequence ID" value="TMJ08531.1"/>
    <property type="molecule type" value="Genomic_DNA"/>
</dbReference>
<gene>
    <name evidence="3" type="ORF">E6G98_12040</name>
</gene>
<evidence type="ECO:0000259" key="2">
    <source>
        <dbReference type="PROSITE" id="PS51903"/>
    </source>
</evidence>
<proteinExistence type="predicted"/>
<dbReference type="PROSITE" id="PS51903">
    <property type="entry name" value="CLP_R"/>
    <property type="match status" value="1"/>
</dbReference>
<evidence type="ECO:0000313" key="3">
    <source>
        <dbReference type="EMBL" id="TMJ08531.1"/>
    </source>
</evidence>
<dbReference type="AlphaFoldDB" id="A0A537LKJ6"/>
<comment type="caution">
    <text evidence="3">The sequence shown here is derived from an EMBL/GenBank/DDBJ whole genome shotgun (WGS) entry which is preliminary data.</text>
</comment>
<organism evidence="3 4">
    <name type="scientific">Candidatus Segetimicrobium genomatis</name>
    <dbReference type="NCBI Taxonomy" id="2569760"/>
    <lineage>
        <taxon>Bacteria</taxon>
        <taxon>Bacillati</taxon>
        <taxon>Candidatus Sysuimicrobiota</taxon>
        <taxon>Candidatus Sysuimicrobiia</taxon>
        <taxon>Candidatus Sysuimicrobiales</taxon>
        <taxon>Candidatus Segetimicrobiaceae</taxon>
        <taxon>Candidatus Segetimicrobium</taxon>
    </lineage>
</organism>
<sequence>MFERFTERARRAIILAQEEAKRLRHNAVGTEH</sequence>
<name>A0A537LKJ6_9BACT</name>
<dbReference type="InterPro" id="IPR036628">
    <property type="entry name" value="Clp_N_dom_sf"/>
</dbReference>